<protein>
    <submittedName>
        <fullName evidence="1">Thioredoxin</fullName>
    </submittedName>
</protein>
<dbReference type="KEGG" id="acae:HYG86_05270"/>
<dbReference type="GO" id="GO:0005975">
    <property type="term" value="P:carbohydrate metabolic process"/>
    <property type="evidence" value="ECO:0007669"/>
    <property type="project" value="InterPro"/>
</dbReference>
<dbReference type="InterPro" id="IPR008928">
    <property type="entry name" value="6-hairpin_glycosidase_sf"/>
</dbReference>
<evidence type="ECO:0000313" key="2">
    <source>
        <dbReference type="Proteomes" id="UP000516160"/>
    </source>
</evidence>
<dbReference type="EMBL" id="CP058559">
    <property type="protein sequence ID" value="QNO14223.1"/>
    <property type="molecule type" value="Genomic_DNA"/>
</dbReference>
<dbReference type="SUPFAM" id="SSF48208">
    <property type="entry name" value="Six-hairpin glycosidases"/>
    <property type="match status" value="1"/>
</dbReference>
<evidence type="ECO:0000313" key="1">
    <source>
        <dbReference type="EMBL" id="QNO14223.1"/>
    </source>
</evidence>
<dbReference type="Proteomes" id="UP000516160">
    <property type="component" value="Chromosome"/>
</dbReference>
<sequence>MSVLSLEKQLLELKEAIQQTNKGVVLEGKLIHIVFISFGEPESRAYVCSGVSNTFEESWNKALVLAEKKIKNNKLNPKWFKTDIVTQIKEFSMRDFKNYIAGIKINYFREGIAFDSNFKLSFLEQEVNANGFIYENKQYNLKNLVWKNINFYIKYNLGLKLLLDNDVVPKVYTFKTAGMFHDGSTYFKLGYDWLDNGRRYVENLDISLVKFIIEKSSEFLASQVGEDGQFRYGYFPCFDKEINHYNILRHASTTYSMIEAYEITKSHSLQKAITRALSFLVNEGVKYIEDNEGQKCGFVIEKTDNNSIKLGANAAAVLALSKYTEVFSDYKYMETLEKLSQGIAYFQNEDGSFVHVLNYPDLSIREKHRIIYYDGEAAFSLMRLYSIDKNKKWLDMVEKAFEYFIQNKYWRYNDHWLSCCSYELFLHKPLHKYLEFNLKNVEGILDFCLARETTFPTLLELLMASNKLIDKCRKDNIHREVIAGFDLKKLETATIHRAKHQLNGLMFPEVAMYFKVPKNILWGFYIRHHSFRVRIDDIEHNLSGYCNYYQRIRGV</sequence>
<accession>A0A7G9W6B1</accession>
<organism evidence="1 2">
    <name type="scientific">Alkalicella caledoniensis</name>
    <dbReference type="NCBI Taxonomy" id="2731377"/>
    <lineage>
        <taxon>Bacteria</taxon>
        <taxon>Bacillati</taxon>
        <taxon>Bacillota</taxon>
        <taxon>Clostridia</taxon>
        <taxon>Eubacteriales</taxon>
        <taxon>Proteinivoracaceae</taxon>
        <taxon>Alkalicella</taxon>
    </lineage>
</organism>
<dbReference type="AlphaFoldDB" id="A0A7G9W6B1"/>
<keyword evidence="2" id="KW-1185">Reference proteome</keyword>
<reference evidence="1 2" key="1">
    <citation type="submission" date="2020-07" db="EMBL/GenBank/DDBJ databases">
        <title>Alkalicella. sp. LB2 genome.</title>
        <authorList>
            <person name="Postec A."/>
            <person name="Quemeneur M."/>
        </authorList>
    </citation>
    <scope>NUCLEOTIDE SEQUENCE [LARGE SCALE GENOMIC DNA]</scope>
    <source>
        <strain evidence="1 2">LB2</strain>
    </source>
</reference>
<dbReference type="RefSeq" id="WP_213167882.1">
    <property type="nucleotide sequence ID" value="NZ_CP058559.1"/>
</dbReference>
<gene>
    <name evidence="1" type="ORF">HYG86_05270</name>
</gene>
<proteinExistence type="predicted"/>
<name>A0A7G9W6B1_ALKCA</name>